<feature type="transmembrane region" description="Helical" evidence="7">
    <location>
        <begin position="300"/>
        <end position="323"/>
    </location>
</feature>
<feature type="transmembrane region" description="Helical" evidence="7">
    <location>
        <begin position="402"/>
        <end position="421"/>
    </location>
</feature>
<dbReference type="RefSeq" id="WP_169280715.1">
    <property type="nucleotide sequence ID" value="NZ_CP051680.1"/>
</dbReference>
<keyword evidence="3 7" id="KW-0812">Transmembrane</keyword>
<dbReference type="GO" id="GO:0022857">
    <property type="term" value="F:transmembrane transporter activity"/>
    <property type="evidence" value="ECO:0007669"/>
    <property type="project" value="TreeGrafter"/>
</dbReference>
<dbReference type="GO" id="GO:0005886">
    <property type="term" value="C:plasma membrane"/>
    <property type="evidence" value="ECO:0007669"/>
    <property type="project" value="UniProtKB-SubCell"/>
</dbReference>
<evidence type="ECO:0000256" key="5">
    <source>
        <dbReference type="ARBA" id="ARBA00023136"/>
    </source>
</evidence>
<dbReference type="PANTHER" id="PTHR30572:SF4">
    <property type="entry name" value="ABC TRANSPORTER PERMEASE YTRF"/>
    <property type="match status" value="1"/>
</dbReference>
<dbReference type="Pfam" id="PF02687">
    <property type="entry name" value="FtsX"/>
    <property type="match status" value="2"/>
</dbReference>
<gene>
    <name evidence="9" type="ORF">HH215_15430</name>
</gene>
<comment type="similarity">
    <text evidence="6">Belongs to the ABC-4 integral membrane protein family.</text>
</comment>
<sequence>MRIIAYLLLKMWQNRWFTLSTLLGLTVAAAFAMSIPMYADGTLKRVVSQSLQEQTKGLPAASLYMKFQSGGGAEQTDLEGLAELDRWINEELPGRIGFPTEAFSSRMSLPMSTVRSAQAGTGGSSQLFRMELAAQSGITELVDVLEGKMPRDGMQNGVVEALVLNETLSRYGWKIGDSFTYDSKNADGKTKRLTVRISGTYKLKDETDLNWAIDGKEKLAETLLVSHETMTNDLLKTNRLVLDSAGWFYAFDLRDIRISDLSSLIGELQRLEINLHRMLENTKVNLSFIDMLHEFNRQSVVLQAMLFALAAPVLAMVLYFVTLNAKQSLDRQRGDISVLHSRGASPRQITVLYAIEAALLGAAALMIGLGLAWLMAKTIGSSSGFLSFVGRKSIPVGWNKSAWLFGIVATVLAVIATTAPIRKYAEASIVQHTQQRARIDRPPFWQRLYLDVALLATAGTGWYLLDAGLISSVSQSGGGATAEVQPVIFVIPAIFLFAAGLLCLRLFPLLLRSWNALMRNRMPVTMYITLTQLSRSAAGFYPLMILMILTIGLGVYNASAARTMDVNASDRTNYQYGSDVLLKAAWDGVQDENDANKIYYNEPSFEAYSKLEGVEAAARVMRATGKVEIGGKAAGTAQIVGIDNDDFSKTAWFREDLFPIHPFYYLNALGKAEQAVLLSSGFAEKHGLKEGDPLRMTIGYGNEPVELVVVGIVPYWPSLYPEESAFLVANLDYLYQQIEKMPYEVWLNMEEGAKLAPALETLAQLGIAISEAEDARGALIERRNHPAQGGVFGILSLGFLISLLVSLLGYLIFWFFTLSRRVVQLGILRAMGLSRGQLTGMLLLEQLFTTGLSVVAGIGLGTIASRLFLPFLQGGSVEGTRQVPPFRIVFEAEDTLKLYIAMGIMLASGACLLILQLRRLRITQAVKLGEER</sequence>
<evidence type="ECO:0000256" key="4">
    <source>
        <dbReference type="ARBA" id="ARBA00022989"/>
    </source>
</evidence>
<dbReference type="EMBL" id="CP051680">
    <property type="protein sequence ID" value="QJD84431.1"/>
    <property type="molecule type" value="Genomic_DNA"/>
</dbReference>
<protein>
    <submittedName>
        <fullName evidence="9">FtsX-like permease family protein</fullName>
    </submittedName>
</protein>
<reference evidence="9 10" key="1">
    <citation type="submission" date="2020-04" db="EMBL/GenBank/DDBJ databases">
        <title>Genome sequencing of novel species.</title>
        <authorList>
            <person name="Heo J."/>
            <person name="Kim S.-J."/>
            <person name="Kim J.-S."/>
            <person name="Hong S.-B."/>
            <person name="Kwon S.-W."/>
        </authorList>
    </citation>
    <scope>NUCLEOTIDE SEQUENCE [LARGE SCALE GENOMIC DNA]</scope>
    <source>
        <strain evidence="9 10">MFER-1</strain>
    </source>
</reference>
<dbReference type="InterPro" id="IPR003838">
    <property type="entry name" value="ABC3_permease_C"/>
</dbReference>
<evidence type="ECO:0000256" key="2">
    <source>
        <dbReference type="ARBA" id="ARBA00022475"/>
    </source>
</evidence>
<comment type="subcellular location">
    <subcellularLocation>
        <location evidence="1">Cell membrane</location>
        <topology evidence="1">Multi-pass membrane protein</topology>
    </subcellularLocation>
</comment>
<feature type="transmembrane region" description="Helical" evidence="7">
    <location>
        <begin position="485"/>
        <end position="511"/>
    </location>
</feature>
<name>A0A7Z2VJK6_9BACL</name>
<evidence type="ECO:0000259" key="8">
    <source>
        <dbReference type="Pfam" id="PF02687"/>
    </source>
</evidence>
<evidence type="ECO:0000256" key="6">
    <source>
        <dbReference type="ARBA" id="ARBA00038076"/>
    </source>
</evidence>
<evidence type="ECO:0000256" key="1">
    <source>
        <dbReference type="ARBA" id="ARBA00004651"/>
    </source>
</evidence>
<feature type="transmembrane region" description="Helical" evidence="7">
    <location>
        <begin position="448"/>
        <end position="465"/>
    </location>
</feature>
<feature type="transmembrane region" description="Helical" evidence="7">
    <location>
        <begin position="791"/>
        <end position="817"/>
    </location>
</feature>
<evidence type="ECO:0000256" key="7">
    <source>
        <dbReference type="SAM" id="Phobius"/>
    </source>
</evidence>
<feature type="transmembrane region" description="Helical" evidence="7">
    <location>
        <begin position="838"/>
        <end position="864"/>
    </location>
</feature>
<dbReference type="AlphaFoldDB" id="A0A7Z2VJK6"/>
<dbReference type="Proteomes" id="UP000502248">
    <property type="component" value="Chromosome"/>
</dbReference>
<keyword evidence="10" id="KW-1185">Reference proteome</keyword>
<evidence type="ECO:0000256" key="3">
    <source>
        <dbReference type="ARBA" id="ARBA00022692"/>
    </source>
</evidence>
<feature type="domain" description="ABC3 transporter permease C-terminal" evidence="8">
    <location>
        <begin position="313"/>
        <end position="427"/>
    </location>
</feature>
<feature type="transmembrane region" description="Helical" evidence="7">
    <location>
        <begin position="898"/>
        <end position="917"/>
    </location>
</feature>
<feature type="transmembrane region" description="Helical" evidence="7">
    <location>
        <begin position="351"/>
        <end position="376"/>
    </location>
</feature>
<evidence type="ECO:0000313" key="9">
    <source>
        <dbReference type="EMBL" id="QJD84431.1"/>
    </source>
</evidence>
<evidence type="ECO:0000313" key="10">
    <source>
        <dbReference type="Proteomes" id="UP000502248"/>
    </source>
</evidence>
<organism evidence="9 10">
    <name type="scientific">Cohnella herbarum</name>
    <dbReference type="NCBI Taxonomy" id="2728023"/>
    <lineage>
        <taxon>Bacteria</taxon>
        <taxon>Bacillati</taxon>
        <taxon>Bacillota</taxon>
        <taxon>Bacilli</taxon>
        <taxon>Bacillales</taxon>
        <taxon>Paenibacillaceae</taxon>
        <taxon>Cohnella</taxon>
    </lineage>
</organism>
<dbReference type="PANTHER" id="PTHR30572">
    <property type="entry name" value="MEMBRANE COMPONENT OF TRANSPORTER-RELATED"/>
    <property type="match status" value="1"/>
</dbReference>
<keyword evidence="2" id="KW-1003">Cell membrane</keyword>
<accession>A0A7Z2VJK6</accession>
<proteinExistence type="inferred from homology"/>
<keyword evidence="4 7" id="KW-1133">Transmembrane helix</keyword>
<dbReference type="KEGG" id="cheb:HH215_15430"/>
<feature type="transmembrane region" description="Helical" evidence="7">
    <location>
        <begin position="532"/>
        <end position="556"/>
    </location>
</feature>
<keyword evidence="5 7" id="KW-0472">Membrane</keyword>
<feature type="domain" description="ABC3 transporter permease C-terminal" evidence="8">
    <location>
        <begin position="799"/>
        <end position="922"/>
    </location>
</feature>
<dbReference type="InterPro" id="IPR050250">
    <property type="entry name" value="Macrolide_Exporter_MacB"/>
</dbReference>